<dbReference type="EMBL" id="WEHW01000019">
    <property type="protein sequence ID" value="KAB7651209.1"/>
    <property type="molecule type" value="Genomic_DNA"/>
</dbReference>
<keyword evidence="4" id="KW-1185">Reference proteome</keyword>
<dbReference type="CDD" id="cd11599">
    <property type="entry name" value="HDAC_classII_2"/>
    <property type="match status" value="1"/>
</dbReference>
<protein>
    <submittedName>
        <fullName evidence="3">Histone deacetylase family protein</fullName>
    </submittedName>
</protein>
<reference evidence="3 4" key="1">
    <citation type="submission" date="2019-10" db="EMBL/GenBank/DDBJ databases">
        <title>Genome diversity of Sutterella seckii.</title>
        <authorList>
            <person name="Chaplin A.V."/>
            <person name="Sokolova S.R."/>
            <person name="Mosin K.A."/>
            <person name="Ivanova E.L."/>
            <person name="Kochetkova T.O."/>
            <person name="Goltsov A.Y."/>
            <person name="Trofimov D.Y."/>
            <person name="Efimov B.A."/>
        </authorList>
    </citation>
    <scope>NUCLEOTIDE SEQUENCE [LARGE SCALE GENOMIC DNA]</scope>
    <source>
        <strain evidence="3 4">ASD3426</strain>
    </source>
</reference>
<dbReference type="SUPFAM" id="SSF52768">
    <property type="entry name" value="Arginase/deacetylase"/>
    <property type="match status" value="1"/>
</dbReference>
<dbReference type="InterPro" id="IPR037138">
    <property type="entry name" value="His_deacetylse_dom_sf"/>
</dbReference>
<dbReference type="GO" id="GO:0004407">
    <property type="term" value="F:histone deacetylase activity"/>
    <property type="evidence" value="ECO:0007669"/>
    <property type="project" value="TreeGrafter"/>
</dbReference>
<gene>
    <name evidence="3" type="ORF">GBM96_06640</name>
</gene>
<dbReference type="InterPro" id="IPR023696">
    <property type="entry name" value="Ureohydrolase_dom_sf"/>
</dbReference>
<dbReference type="PRINTS" id="PR01270">
    <property type="entry name" value="HDASUPER"/>
</dbReference>
<dbReference type="GO" id="GO:0040029">
    <property type="term" value="P:epigenetic regulation of gene expression"/>
    <property type="evidence" value="ECO:0007669"/>
    <property type="project" value="TreeGrafter"/>
</dbReference>
<dbReference type="InterPro" id="IPR023801">
    <property type="entry name" value="His_deacetylse_dom"/>
</dbReference>
<accession>A0AAI9WN24</accession>
<dbReference type="Proteomes" id="UP000469462">
    <property type="component" value="Unassembled WGS sequence"/>
</dbReference>
<evidence type="ECO:0000313" key="4">
    <source>
        <dbReference type="Proteomes" id="UP000469462"/>
    </source>
</evidence>
<proteinExistence type="inferred from homology"/>
<comment type="similarity">
    <text evidence="1">Belongs to the histone deacetylase family.</text>
</comment>
<feature type="domain" description="Histone deacetylase" evidence="2">
    <location>
        <begin position="69"/>
        <end position="354"/>
    </location>
</feature>
<dbReference type="Gene3D" id="3.40.800.20">
    <property type="entry name" value="Histone deacetylase domain"/>
    <property type="match status" value="1"/>
</dbReference>
<sequence>MRSIVSEAKPGLLAGNALHFFCARLFGIFNLKRIPERFPNMPTSDWKSLPTGYFTHQLVNLPNMLEEAPESPERIEAIENRLMLGGFGDRLRRVECGPAPMEAVLLAHDADYVEALEKASLGDEAALGRFEEPDTQVGRDTFDCAMASAGAVVRAVDSVFARTLKNAFCAVRPPGHHASRSRASGFCYLNNAAIGALWAAKRYKLERVMVLDFDAHHGDGTEEILAGHPNMRFLSVFQWPLFPHRRMDPQPANAILSPLPAGAGGAELRGVVEDVWLAEIERFRPELMILSAGFDAHAEERIAQLKAAEIDYACITRLLVEASWKYCEGRLVSVLEGGYELRSLGRSVFTHLQGLVRTPL</sequence>
<organism evidence="3 4">
    <name type="scientific">Sutterella seckii</name>
    <dbReference type="NCBI Taxonomy" id="1944635"/>
    <lineage>
        <taxon>Bacteria</taxon>
        <taxon>Pseudomonadati</taxon>
        <taxon>Pseudomonadota</taxon>
        <taxon>Betaproteobacteria</taxon>
        <taxon>Burkholderiales</taxon>
        <taxon>Sutterellaceae</taxon>
        <taxon>Sutterella</taxon>
    </lineage>
</organism>
<dbReference type="PANTHER" id="PTHR10625">
    <property type="entry name" value="HISTONE DEACETYLASE HDAC1-RELATED"/>
    <property type="match status" value="1"/>
</dbReference>
<dbReference type="RefSeq" id="WP_139688762.1">
    <property type="nucleotide sequence ID" value="NZ_WEHW01000019.1"/>
</dbReference>
<dbReference type="Pfam" id="PF00850">
    <property type="entry name" value="Hist_deacetyl"/>
    <property type="match status" value="1"/>
</dbReference>
<name>A0AAI9WN24_9BURK</name>
<dbReference type="AlphaFoldDB" id="A0AAI9WN24"/>
<dbReference type="PANTHER" id="PTHR10625:SF10">
    <property type="entry name" value="HISTONE DEACETYLASE HDAC1"/>
    <property type="match status" value="1"/>
</dbReference>
<evidence type="ECO:0000256" key="1">
    <source>
        <dbReference type="ARBA" id="ARBA00005947"/>
    </source>
</evidence>
<evidence type="ECO:0000313" key="3">
    <source>
        <dbReference type="EMBL" id="KAB7651209.1"/>
    </source>
</evidence>
<comment type="caution">
    <text evidence="3">The sequence shown here is derived from an EMBL/GenBank/DDBJ whole genome shotgun (WGS) entry which is preliminary data.</text>
</comment>
<evidence type="ECO:0000259" key="2">
    <source>
        <dbReference type="Pfam" id="PF00850"/>
    </source>
</evidence>
<dbReference type="InterPro" id="IPR000286">
    <property type="entry name" value="HDACs"/>
</dbReference>